<gene>
    <name evidence="2" type="ORF">SAMN04488543_0416</name>
</gene>
<evidence type="ECO:0000313" key="3">
    <source>
        <dbReference type="Proteomes" id="UP000199092"/>
    </source>
</evidence>
<keyword evidence="3" id="KW-1185">Reference proteome</keyword>
<keyword evidence="1" id="KW-1133">Transmembrane helix</keyword>
<feature type="transmembrane region" description="Helical" evidence="1">
    <location>
        <begin position="40"/>
        <end position="59"/>
    </location>
</feature>
<accession>A0A1H1LST4</accession>
<organism evidence="2 3">
    <name type="scientific">Friedmanniella luteola</name>
    <dbReference type="NCBI Taxonomy" id="546871"/>
    <lineage>
        <taxon>Bacteria</taxon>
        <taxon>Bacillati</taxon>
        <taxon>Actinomycetota</taxon>
        <taxon>Actinomycetes</taxon>
        <taxon>Propionibacteriales</taxon>
        <taxon>Nocardioidaceae</taxon>
        <taxon>Friedmanniella</taxon>
    </lineage>
</organism>
<dbReference type="EMBL" id="LT629749">
    <property type="protein sequence ID" value="SDR77402.1"/>
    <property type="molecule type" value="Genomic_DNA"/>
</dbReference>
<keyword evidence="1" id="KW-0472">Membrane</keyword>
<dbReference type="Proteomes" id="UP000199092">
    <property type="component" value="Chromosome I"/>
</dbReference>
<reference evidence="2 3" key="1">
    <citation type="submission" date="2016-10" db="EMBL/GenBank/DDBJ databases">
        <authorList>
            <person name="de Groot N.N."/>
        </authorList>
    </citation>
    <scope>NUCLEOTIDE SEQUENCE [LARGE SCALE GENOMIC DNA]</scope>
    <source>
        <strain evidence="2 3">DSM 21741</strain>
    </source>
</reference>
<dbReference type="AlphaFoldDB" id="A0A1H1LST4"/>
<sequence>MTWALVLVVAATAAFTALVVRRTPRRVAPGRPDLRSLLDAGAAVLGVLALAVAVTVVITDRPDQGAKLAVLGLLSYLVYVGAAAVITRGR</sequence>
<name>A0A1H1LST4_9ACTN</name>
<feature type="transmembrane region" description="Helical" evidence="1">
    <location>
        <begin position="68"/>
        <end position="87"/>
    </location>
</feature>
<keyword evidence="1" id="KW-0812">Transmembrane</keyword>
<evidence type="ECO:0000313" key="2">
    <source>
        <dbReference type="EMBL" id="SDR77402.1"/>
    </source>
</evidence>
<evidence type="ECO:0000256" key="1">
    <source>
        <dbReference type="SAM" id="Phobius"/>
    </source>
</evidence>
<protein>
    <submittedName>
        <fullName evidence="2">Uncharacterized protein</fullName>
    </submittedName>
</protein>
<proteinExistence type="predicted"/>
<dbReference type="RefSeq" id="WP_091409482.1">
    <property type="nucleotide sequence ID" value="NZ_LT629749.1"/>
</dbReference>